<sequence>MSFLLPSPINIIVQFCSSFLLFTFDNGATNCMCLVSVIAPFSSIFHFLGRMSNDDVVEIEEVWAGCFGIRTGVPSFFRTSSSMLRLLILLQQYQK</sequence>
<evidence type="ECO:0000313" key="1">
    <source>
        <dbReference type="EMBL" id="KAF2719416.1"/>
    </source>
</evidence>
<accession>A0A9P4UNI0</accession>
<proteinExistence type="predicted"/>
<keyword evidence="2" id="KW-1185">Reference proteome</keyword>
<dbReference type="EMBL" id="MU003811">
    <property type="protein sequence ID" value="KAF2719416.1"/>
    <property type="molecule type" value="Genomic_DNA"/>
</dbReference>
<evidence type="ECO:0000313" key="2">
    <source>
        <dbReference type="Proteomes" id="UP000799441"/>
    </source>
</evidence>
<protein>
    <submittedName>
        <fullName evidence="1">Uncharacterized protein</fullName>
    </submittedName>
</protein>
<organism evidence="1 2">
    <name type="scientific">Polychaeton citri CBS 116435</name>
    <dbReference type="NCBI Taxonomy" id="1314669"/>
    <lineage>
        <taxon>Eukaryota</taxon>
        <taxon>Fungi</taxon>
        <taxon>Dikarya</taxon>
        <taxon>Ascomycota</taxon>
        <taxon>Pezizomycotina</taxon>
        <taxon>Dothideomycetes</taxon>
        <taxon>Dothideomycetidae</taxon>
        <taxon>Capnodiales</taxon>
        <taxon>Capnodiaceae</taxon>
        <taxon>Polychaeton</taxon>
    </lineage>
</organism>
<dbReference type="Proteomes" id="UP000799441">
    <property type="component" value="Unassembled WGS sequence"/>
</dbReference>
<reference evidence="1" key="1">
    <citation type="journal article" date="2020" name="Stud. Mycol.">
        <title>101 Dothideomycetes genomes: a test case for predicting lifestyles and emergence of pathogens.</title>
        <authorList>
            <person name="Haridas S."/>
            <person name="Albert R."/>
            <person name="Binder M."/>
            <person name="Bloem J."/>
            <person name="Labutti K."/>
            <person name="Salamov A."/>
            <person name="Andreopoulos B."/>
            <person name="Baker S."/>
            <person name="Barry K."/>
            <person name="Bills G."/>
            <person name="Bluhm B."/>
            <person name="Cannon C."/>
            <person name="Castanera R."/>
            <person name="Culley D."/>
            <person name="Daum C."/>
            <person name="Ezra D."/>
            <person name="Gonzalez J."/>
            <person name="Henrissat B."/>
            <person name="Kuo A."/>
            <person name="Liang C."/>
            <person name="Lipzen A."/>
            <person name="Lutzoni F."/>
            <person name="Magnuson J."/>
            <person name="Mondo S."/>
            <person name="Nolan M."/>
            <person name="Ohm R."/>
            <person name="Pangilinan J."/>
            <person name="Park H.-J."/>
            <person name="Ramirez L."/>
            <person name="Alfaro M."/>
            <person name="Sun H."/>
            <person name="Tritt A."/>
            <person name="Yoshinaga Y."/>
            <person name="Zwiers L.-H."/>
            <person name="Turgeon B."/>
            <person name="Goodwin S."/>
            <person name="Spatafora J."/>
            <person name="Crous P."/>
            <person name="Grigoriev I."/>
        </authorList>
    </citation>
    <scope>NUCLEOTIDE SEQUENCE</scope>
    <source>
        <strain evidence="1">CBS 116435</strain>
    </source>
</reference>
<comment type="caution">
    <text evidence="1">The sequence shown here is derived from an EMBL/GenBank/DDBJ whole genome shotgun (WGS) entry which is preliminary data.</text>
</comment>
<name>A0A9P4UNI0_9PEZI</name>
<dbReference type="AlphaFoldDB" id="A0A9P4UNI0"/>
<gene>
    <name evidence="1" type="ORF">K431DRAFT_111466</name>
</gene>